<name>A0ABX1PZ56_9RHOO</name>
<comment type="caution">
    <text evidence="1">The sequence shown here is derived from an EMBL/GenBank/DDBJ whole genome shotgun (WGS) entry which is preliminary data.</text>
</comment>
<accession>A0ABX1PZ56</accession>
<gene>
    <name evidence="1" type="ORF">GPA22_09630</name>
</gene>
<keyword evidence="2" id="KW-1185">Reference proteome</keyword>
<evidence type="ECO:0000313" key="1">
    <source>
        <dbReference type="EMBL" id="NMG43987.1"/>
    </source>
</evidence>
<dbReference type="Proteomes" id="UP000623795">
    <property type="component" value="Unassembled WGS sequence"/>
</dbReference>
<sequence>MDSEKVYCGEVNSKNSFGAMVGFTRYVVIGNAVLVGNESGVYASGNKSRDSAEKMIDHLSARVTIEKFEATAQVNATKLQLMALNLIPQNQHMNSESIPTTALEVAWEEFCTH</sequence>
<dbReference type="EMBL" id="WTVN01000012">
    <property type="protein sequence ID" value="NMG43987.1"/>
    <property type="molecule type" value="Genomic_DNA"/>
</dbReference>
<reference evidence="1 2" key="1">
    <citation type="submission" date="2019-12" db="EMBL/GenBank/DDBJ databases">
        <title>Comparative genomics gives insights into the taxonomy of the Azoarcus-Aromatoleum group and reveals separate origins of nif in the plant-associated Azoarcus and non-plant-associated Aromatoleum sub-groups.</title>
        <authorList>
            <person name="Lafos M."/>
            <person name="Maluk M."/>
            <person name="Batista M."/>
            <person name="Junghare M."/>
            <person name="Carmona M."/>
            <person name="Faoro H."/>
            <person name="Cruz L.M."/>
            <person name="Battistoni F."/>
            <person name="De Souza E."/>
            <person name="Pedrosa F."/>
            <person name="Chen W.-M."/>
            <person name="Poole P.S."/>
            <person name="Dixon R.A."/>
            <person name="James E.K."/>
        </authorList>
    </citation>
    <scope>NUCLEOTIDE SEQUENCE [LARGE SCALE GENOMIC DNA]</scope>
    <source>
        <strain evidence="1 2">Td21</strain>
    </source>
</reference>
<evidence type="ECO:0000313" key="2">
    <source>
        <dbReference type="Proteomes" id="UP000623795"/>
    </source>
</evidence>
<organism evidence="1 2">
    <name type="scientific">Aromatoleum toluvorans</name>
    <dbReference type="NCBI Taxonomy" id="92002"/>
    <lineage>
        <taxon>Bacteria</taxon>
        <taxon>Pseudomonadati</taxon>
        <taxon>Pseudomonadota</taxon>
        <taxon>Betaproteobacteria</taxon>
        <taxon>Rhodocyclales</taxon>
        <taxon>Rhodocyclaceae</taxon>
        <taxon>Aromatoleum</taxon>
    </lineage>
</organism>
<protein>
    <submittedName>
        <fullName evidence="1">Uncharacterized protein</fullName>
    </submittedName>
</protein>
<proteinExistence type="predicted"/>
<dbReference type="RefSeq" id="WP_169255862.1">
    <property type="nucleotide sequence ID" value="NZ_WTVN01000012.1"/>
</dbReference>